<dbReference type="AlphaFoldDB" id="A0A0G4FQW9"/>
<name>A0A0G4FQW9_9ALVE</name>
<organism evidence="2">
    <name type="scientific">Chromera velia CCMP2878</name>
    <dbReference type="NCBI Taxonomy" id="1169474"/>
    <lineage>
        <taxon>Eukaryota</taxon>
        <taxon>Sar</taxon>
        <taxon>Alveolata</taxon>
        <taxon>Colpodellida</taxon>
        <taxon>Chromeraceae</taxon>
        <taxon>Chromera</taxon>
    </lineage>
</organism>
<evidence type="ECO:0000313" key="2">
    <source>
        <dbReference type="EMBL" id="CEM16847.1"/>
    </source>
</evidence>
<reference evidence="2" key="1">
    <citation type="submission" date="2014-11" db="EMBL/GenBank/DDBJ databases">
        <authorList>
            <person name="Otto D Thomas"/>
            <person name="Naeem Raeece"/>
        </authorList>
    </citation>
    <scope>NUCLEOTIDE SEQUENCE</scope>
</reference>
<feature type="compositionally biased region" description="Basic and acidic residues" evidence="1">
    <location>
        <begin position="96"/>
        <end position="134"/>
    </location>
</feature>
<feature type="region of interest" description="Disordered" evidence="1">
    <location>
        <begin position="71"/>
        <end position="144"/>
    </location>
</feature>
<feature type="compositionally biased region" description="Gly residues" evidence="1">
    <location>
        <begin position="135"/>
        <end position="144"/>
    </location>
</feature>
<gene>
    <name evidence="2" type="ORF">Cvel_18285</name>
</gene>
<sequence length="210" mass="21865">MAVYYMDQGSDNRYASRRRPSALGPRRGEPGVRWKGGSKEGVQNDIEPALDGKRGRRVAADLLRDRVGYTAAAASSSTSAGTFSADREGQGGVDVGEGKGREGKGTEKGRKGGKGEEGVKRRDKKEGKGREKAGETGGEGGCFGVGEQIESMLAESMRRGCRCFRGPLGSLGIASPAHSTGVDGSLGGASRLYASICVEPDSVPPNVSLQ</sequence>
<protein>
    <submittedName>
        <fullName evidence="2">Uncharacterized protein</fullName>
    </submittedName>
</protein>
<dbReference type="VEuPathDB" id="CryptoDB:Cvel_18285"/>
<evidence type="ECO:0000256" key="1">
    <source>
        <dbReference type="SAM" id="MobiDB-lite"/>
    </source>
</evidence>
<proteinExistence type="predicted"/>
<feature type="compositionally biased region" description="Low complexity" evidence="1">
    <location>
        <begin position="71"/>
        <end position="84"/>
    </location>
</feature>
<accession>A0A0G4FQW9</accession>
<feature type="region of interest" description="Disordered" evidence="1">
    <location>
        <begin position="1"/>
        <end position="56"/>
    </location>
</feature>
<dbReference type="EMBL" id="CDMZ01000559">
    <property type="protein sequence ID" value="CEM16847.1"/>
    <property type="molecule type" value="Genomic_DNA"/>
</dbReference>